<dbReference type="RefSeq" id="WP_205363981.1">
    <property type="nucleotide sequence ID" value="NZ_JADKYB010000033.1"/>
</dbReference>
<evidence type="ECO:0000313" key="12">
    <source>
        <dbReference type="Proteomes" id="UP000749040"/>
    </source>
</evidence>
<dbReference type="InterPro" id="IPR050979">
    <property type="entry name" value="LD-transpeptidase"/>
</dbReference>
<keyword evidence="12" id="KW-1185">Reference proteome</keyword>
<feature type="compositionally biased region" description="Low complexity" evidence="8">
    <location>
        <begin position="44"/>
        <end position="58"/>
    </location>
</feature>
<dbReference type="Gene3D" id="2.40.440.10">
    <property type="entry name" value="L,D-transpeptidase catalytic domain-like"/>
    <property type="match status" value="1"/>
</dbReference>
<dbReference type="InterPro" id="IPR041280">
    <property type="entry name" value="Big_10"/>
</dbReference>
<feature type="active site" description="Nucleophile" evidence="7">
    <location>
        <position position="352"/>
    </location>
</feature>
<gene>
    <name evidence="11" type="ORF">ITX44_37825</name>
</gene>
<sequence>MTMRRHRRTGRGLLALAVGALLLGATACGGNSGSGSKSHDDGKGAAPGSTSTTPTSQASVTIAPANGATGVDTTGALHVSAAKGKLTKVTVTGPDGAVDGSISADGTTWTPAAGVTLHTHTHYSVSASATDAAGLSTAQQSSFTTLTPSAVNYGNFNIDSGATYGVGMEVSIHFNKPVINQAEVHKGITVTASPAVDVVGHWFGNQRIDFRPEHYWAPGTKVTLHLRLNGVKMSPGVYGQQSKDVSFVVGRSQTSVADNTAKTLKIYRGGSLYKTFPASLGDAQHTTYNGKMVIEEKSMFVDMDSRTVGLGNAYHIKDVPHGMRLSDSGTFVHGNYWRPTSTFGHENTSHGCVGLHDVKGAGDPSTPAAWFYAHSLIGDVVQVVNSPDKVIDPSNGLNGWNMSWTAWTAD</sequence>
<protein>
    <submittedName>
        <fullName evidence="11">L,D-transpeptidase family protein</fullName>
    </submittedName>
</protein>
<dbReference type="PROSITE" id="PS51257">
    <property type="entry name" value="PROKAR_LIPOPROTEIN"/>
    <property type="match status" value="1"/>
</dbReference>
<comment type="pathway">
    <text evidence="1 7">Cell wall biogenesis; peptidoglycan biosynthesis.</text>
</comment>
<dbReference type="PANTHER" id="PTHR30582">
    <property type="entry name" value="L,D-TRANSPEPTIDASE"/>
    <property type="match status" value="1"/>
</dbReference>
<dbReference type="Pfam" id="PF17964">
    <property type="entry name" value="Big_10"/>
    <property type="match status" value="1"/>
</dbReference>
<feature type="domain" description="L,D-TPase catalytic" evidence="10">
    <location>
        <begin position="253"/>
        <end position="384"/>
    </location>
</feature>
<evidence type="ECO:0000256" key="2">
    <source>
        <dbReference type="ARBA" id="ARBA00022679"/>
    </source>
</evidence>
<name>A0ABS2U657_9ACTN</name>
<accession>A0ABS2U657</accession>
<dbReference type="CDD" id="cd16913">
    <property type="entry name" value="YkuD_like"/>
    <property type="match status" value="1"/>
</dbReference>
<dbReference type="Gene3D" id="2.60.40.3710">
    <property type="match status" value="1"/>
</dbReference>
<reference evidence="11 12" key="1">
    <citation type="submission" date="2021-01" db="EMBL/GenBank/DDBJ databases">
        <title>Streptomyces acididurans sp. nov., isolated from a peat swamp forest soil.</title>
        <authorList>
            <person name="Chantavorakit T."/>
            <person name="Duangmal K."/>
        </authorList>
    </citation>
    <scope>NUCLEOTIDE SEQUENCE [LARGE SCALE GENOMIC DNA]</scope>
    <source>
        <strain evidence="11 12">KK5PA1</strain>
    </source>
</reference>
<evidence type="ECO:0000313" key="11">
    <source>
        <dbReference type="EMBL" id="MBM9510221.1"/>
    </source>
</evidence>
<evidence type="ECO:0000256" key="6">
    <source>
        <dbReference type="ARBA" id="ARBA00023316"/>
    </source>
</evidence>
<feature type="active site" description="Proton donor/acceptor" evidence="7">
    <location>
        <position position="333"/>
    </location>
</feature>
<dbReference type="EMBL" id="JADKYB010000033">
    <property type="protein sequence ID" value="MBM9510221.1"/>
    <property type="molecule type" value="Genomic_DNA"/>
</dbReference>
<dbReference type="InterPro" id="IPR005490">
    <property type="entry name" value="LD_TPept_cat_dom"/>
</dbReference>
<evidence type="ECO:0000256" key="3">
    <source>
        <dbReference type="ARBA" id="ARBA00022960"/>
    </source>
</evidence>
<dbReference type="PROSITE" id="PS52029">
    <property type="entry name" value="LD_TPASE"/>
    <property type="match status" value="1"/>
</dbReference>
<dbReference type="Pfam" id="PF03734">
    <property type="entry name" value="YkuD"/>
    <property type="match status" value="1"/>
</dbReference>
<feature type="chain" id="PRO_5045677367" evidence="9">
    <location>
        <begin position="28"/>
        <end position="410"/>
    </location>
</feature>
<keyword evidence="3 7" id="KW-0133">Cell shape</keyword>
<keyword evidence="9" id="KW-0732">Signal</keyword>
<keyword evidence="2" id="KW-0808">Transferase</keyword>
<dbReference type="Proteomes" id="UP000749040">
    <property type="component" value="Unassembled WGS sequence"/>
</dbReference>
<evidence type="ECO:0000259" key="10">
    <source>
        <dbReference type="PROSITE" id="PS52029"/>
    </source>
</evidence>
<proteinExistence type="predicted"/>
<keyword evidence="4 7" id="KW-0573">Peptidoglycan synthesis</keyword>
<dbReference type="SUPFAM" id="SSF141523">
    <property type="entry name" value="L,D-transpeptidase catalytic domain-like"/>
    <property type="match status" value="1"/>
</dbReference>
<dbReference type="CDD" id="cd13432">
    <property type="entry name" value="LDT_IgD_like_2"/>
    <property type="match status" value="1"/>
</dbReference>
<evidence type="ECO:0000256" key="7">
    <source>
        <dbReference type="PROSITE-ProRule" id="PRU01373"/>
    </source>
</evidence>
<organism evidence="11 12">
    <name type="scientific">Actinacidiphila acididurans</name>
    <dbReference type="NCBI Taxonomy" id="2784346"/>
    <lineage>
        <taxon>Bacteria</taxon>
        <taxon>Bacillati</taxon>
        <taxon>Actinomycetota</taxon>
        <taxon>Actinomycetes</taxon>
        <taxon>Kitasatosporales</taxon>
        <taxon>Streptomycetaceae</taxon>
        <taxon>Actinacidiphila</taxon>
    </lineage>
</organism>
<feature type="region of interest" description="Disordered" evidence="8">
    <location>
        <begin position="30"/>
        <end position="58"/>
    </location>
</feature>
<comment type="caution">
    <text evidence="11">The sequence shown here is derived from an EMBL/GenBank/DDBJ whole genome shotgun (WGS) entry which is preliminary data.</text>
</comment>
<dbReference type="InterPro" id="IPR038063">
    <property type="entry name" value="Transpep_catalytic_dom"/>
</dbReference>
<keyword evidence="5" id="KW-0012">Acyltransferase</keyword>
<dbReference type="Gene3D" id="2.60.40.3780">
    <property type="match status" value="1"/>
</dbReference>
<evidence type="ECO:0000256" key="8">
    <source>
        <dbReference type="SAM" id="MobiDB-lite"/>
    </source>
</evidence>
<evidence type="ECO:0000256" key="4">
    <source>
        <dbReference type="ARBA" id="ARBA00022984"/>
    </source>
</evidence>
<feature type="signal peptide" evidence="9">
    <location>
        <begin position="1"/>
        <end position="27"/>
    </location>
</feature>
<evidence type="ECO:0000256" key="1">
    <source>
        <dbReference type="ARBA" id="ARBA00004752"/>
    </source>
</evidence>
<dbReference type="PANTHER" id="PTHR30582:SF2">
    <property type="entry name" value="L,D-TRANSPEPTIDASE YCIB-RELATED"/>
    <property type="match status" value="1"/>
</dbReference>
<evidence type="ECO:0000256" key="5">
    <source>
        <dbReference type="ARBA" id="ARBA00023315"/>
    </source>
</evidence>
<evidence type="ECO:0000256" key="9">
    <source>
        <dbReference type="SAM" id="SignalP"/>
    </source>
</evidence>
<keyword evidence="6 7" id="KW-0961">Cell wall biogenesis/degradation</keyword>